<feature type="compositionally biased region" description="Polar residues" evidence="1">
    <location>
        <begin position="445"/>
        <end position="469"/>
    </location>
</feature>
<organism evidence="2 3">
    <name type="scientific">Bugula neritina</name>
    <name type="common">Brown bryozoan</name>
    <name type="synonym">Sertularia neritina</name>
    <dbReference type="NCBI Taxonomy" id="10212"/>
    <lineage>
        <taxon>Eukaryota</taxon>
        <taxon>Metazoa</taxon>
        <taxon>Spiralia</taxon>
        <taxon>Lophotrochozoa</taxon>
        <taxon>Bryozoa</taxon>
        <taxon>Gymnolaemata</taxon>
        <taxon>Cheilostomatida</taxon>
        <taxon>Flustrina</taxon>
        <taxon>Buguloidea</taxon>
        <taxon>Bugulidae</taxon>
        <taxon>Bugula</taxon>
    </lineage>
</organism>
<feature type="compositionally biased region" description="Low complexity" evidence="1">
    <location>
        <begin position="503"/>
        <end position="515"/>
    </location>
</feature>
<feature type="compositionally biased region" description="Basic and acidic residues" evidence="1">
    <location>
        <begin position="517"/>
        <end position="528"/>
    </location>
</feature>
<feature type="compositionally biased region" description="Polar residues" evidence="1">
    <location>
        <begin position="77"/>
        <end position="87"/>
    </location>
</feature>
<name>A0A7J7K868_BUGNE</name>
<dbReference type="Proteomes" id="UP000593567">
    <property type="component" value="Unassembled WGS sequence"/>
</dbReference>
<sequence length="528" mass="57402">MIVIMIMITDYGYHYDFGNCWHLNSIDTEAKLTGMSRNSELRQLLQRERFTEEPDKDGFSGAPAQSHIPDVQDPGLYQQQLPSSSTHSKFDDNYTVASSFPADGKNVPDLSEFSNSSSNNMQSLAGLDMLSNLDNTSWLSSSMGDDFDLGVAALVQAADQFPFSNLNMDEFTDQVLQSEEVNTWAEQTLLDDFSQPKSLSSQSGDAKFPGYGSGYSELSQQKSSCCPLTSHSCKVGAGMLPTCTSVACTSTTLRSTSLIEPPYPSIQTKYLRAQSMPGELDELSDRPPSHYNVHPLQVLGLPSHPTDKMVHSQEKYGAPGSGPQPVSPLHATSRAVPTSHQNQFYQTCAYNSDWSTSSQRMPDDQLAYSKGEMNSYLNTPSQAAAAQSPYLQQSHYSLGSQLLHMAPGRPSVPTSWSGTPSSSHASLLQAQLALQSQPRQQTQLTSHGSGFSMQDQRVMSPNFSPGLQTSIAGLQTLPTDDLQTSIAAGFPNSYGSRNRVYDTSSAAPSPSGSTSETNRRKNTEKALK</sequence>
<comment type="caution">
    <text evidence="2">The sequence shown here is derived from an EMBL/GenBank/DDBJ whole genome shotgun (WGS) entry which is preliminary data.</text>
</comment>
<accession>A0A7J7K868</accession>
<protein>
    <submittedName>
        <fullName evidence="2">Uncharacterized protein</fullName>
    </submittedName>
</protein>
<reference evidence="2" key="1">
    <citation type="submission" date="2020-06" db="EMBL/GenBank/DDBJ databases">
        <title>Draft genome of Bugula neritina, a colonial animal packing powerful symbionts and potential medicines.</title>
        <authorList>
            <person name="Rayko M."/>
        </authorList>
    </citation>
    <scope>NUCLEOTIDE SEQUENCE [LARGE SCALE GENOMIC DNA]</scope>
    <source>
        <strain evidence="2">Kwan_BN1</strain>
    </source>
</reference>
<dbReference type="EMBL" id="VXIV02001230">
    <property type="protein sequence ID" value="KAF6033818.1"/>
    <property type="molecule type" value="Genomic_DNA"/>
</dbReference>
<keyword evidence="3" id="KW-1185">Reference proteome</keyword>
<dbReference type="AlphaFoldDB" id="A0A7J7K868"/>
<feature type="region of interest" description="Disordered" evidence="1">
    <location>
        <begin position="434"/>
        <end position="469"/>
    </location>
</feature>
<evidence type="ECO:0000256" key="1">
    <source>
        <dbReference type="SAM" id="MobiDB-lite"/>
    </source>
</evidence>
<gene>
    <name evidence="2" type="ORF">EB796_007875</name>
</gene>
<proteinExistence type="predicted"/>
<feature type="compositionally biased region" description="Low complexity" evidence="1">
    <location>
        <begin position="434"/>
        <end position="444"/>
    </location>
</feature>
<evidence type="ECO:0000313" key="2">
    <source>
        <dbReference type="EMBL" id="KAF6033818.1"/>
    </source>
</evidence>
<feature type="region of interest" description="Disordered" evidence="1">
    <location>
        <begin position="51"/>
        <end position="90"/>
    </location>
</feature>
<evidence type="ECO:0000313" key="3">
    <source>
        <dbReference type="Proteomes" id="UP000593567"/>
    </source>
</evidence>
<feature type="region of interest" description="Disordered" evidence="1">
    <location>
        <begin position="487"/>
        <end position="528"/>
    </location>
</feature>